<dbReference type="EMBL" id="CAWUHD010000040">
    <property type="protein sequence ID" value="CAK7221507.1"/>
    <property type="molecule type" value="Genomic_DNA"/>
</dbReference>
<evidence type="ECO:0000256" key="9">
    <source>
        <dbReference type="SAM" id="MobiDB-lite"/>
    </source>
</evidence>
<comment type="caution">
    <text evidence="11">The sequence shown here is derived from an EMBL/GenBank/DDBJ whole genome shotgun (WGS) entry which is preliminary data.</text>
</comment>
<keyword evidence="7" id="KW-0418">Kinase</keyword>
<feature type="region of interest" description="Disordered" evidence="9">
    <location>
        <begin position="33"/>
        <end position="53"/>
    </location>
</feature>
<dbReference type="PANTHER" id="PTHR12755:SF3">
    <property type="entry name" value="POLYNUCLEOTIDE 5'-HYDROXYL-KINASE NOL9"/>
    <property type="match status" value="1"/>
</dbReference>
<feature type="region of interest" description="Disordered" evidence="9">
    <location>
        <begin position="728"/>
        <end position="753"/>
    </location>
</feature>
<keyword evidence="8" id="KW-0067">ATP-binding</keyword>
<evidence type="ECO:0000256" key="3">
    <source>
        <dbReference type="ARBA" id="ARBA00018706"/>
    </source>
</evidence>
<accession>A0ABP0BPP8</accession>
<feature type="compositionally biased region" description="Low complexity" evidence="9">
    <location>
        <begin position="36"/>
        <end position="53"/>
    </location>
</feature>
<dbReference type="Proteomes" id="UP001642482">
    <property type="component" value="Unassembled WGS sequence"/>
</dbReference>
<name>A0ABP0BPP8_9PEZI</name>
<sequence>MEARKKRKVEPGPPPAPPMSAFALRKQMLEKKEAAARAAQASSEEAASAAQAEPAVVTEVAVLQPTVSETENSSQILVQKETELLEKVAIVPPGQAPEQRSITPPTVPAKNDASMRLTAISRQAPVLRSSFQPNKENFHQKTNGHMLLKLVEDERLVILGSYGLTVKCGSVTLAGAILRTADRTHWVHAPRCYALPVLRCTDDATVILQPHPAGLSLQHLGNLSPMFSRLWNEPSVGTSRTGGSATFQILFTSEDDPISTRDLTAPPEWNKLISELAAPKKRGAKAGQPVLFVCGPKSSGKSSFSRLLSNRLLTRDGVPTSKWHVPSVAVLDIDPGQPEFGTPGSLSLVHVREPNFSPPFCRPYLPNNDEGVNKLLRSHELASVSPATDPEHYIESVLDLHSLYCRDLRSHCPLIVNTPGWVQGTGLEILIELINKMRPSQVIYMSQEGPDDTVAGLKSAYQGVPLMELPSQPGDLKVRTAAHLRMMQTMSYFHLDTNTTTSSRKTLQTAPQRQGYLSWQAAPVTAIRPWMVPYTGSQSGILGVVCYDTQTPADLLADSINGTIVSIVAIETMAAFRAEREHTEESIMNMQVDAETAEGDAPTTASPRLPSLVRSPEGIPCFLNPDDKKLDPRHSHKLGAALVRGIDSQNKELHLLTPLPMDKIIDEVMQQDCVGVFLVSGKFDLPTWAYTEDLCLQSASKGSKGAAEVIVDDGSGNATDEEVVEVGDDGDVAGGAHASASSSGAAVSASGKLSPSDIPWVETLLGNEKRDAGSRVWRVRRDLGRSAGNGGGGD</sequence>
<dbReference type="Gene3D" id="3.40.50.300">
    <property type="entry name" value="P-loop containing nucleotide triphosphate hydrolases"/>
    <property type="match status" value="1"/>
</dbReference>
<evidence type="ECO:0000313" key="12">
    <source>
        <dbReference type="Proteomes" id="UP001642482"/>
    </source>
</evidence>
<feature type="region of interest" description="Disordered" evidence="9">
    <location>
        <begin position="1"/>
        <end position="20"/>
    </location>
</feature>
<evidence type="ECO:0000256" key="8">
    <source>
        <dbReference type="ARBA" id="ARBA00022840"/>
    </source>
</evidence>
<gene>
    <name evidence="11" type="primary">GRC3</name>
    <name evidence="11" type="ORF">SEUCBS140593_004593</name>
</gene>
<comment type="similarity">
    <text evidence="2">Belongs to the Clp1 family. NOL9/GRC3 subfamily.</text>
</comment>
<dbReference type="PANTHER" id="PTHR12755">
    <property type="entry name" value="CLEAVAGE/POLYADENYLATION FACTOR IA SUBUNIT CLP1P"/>
    <property type="match status" value="1"/>
</dbReference>
<evidence type="ECO:0000259" key="10">
    <source>
        <dbReference type="Pfam" id="PF16575"/>
    </source>
</evidence>
<evidence type="ECO:0000313" key="11">
    <source>
        <dbReference type="EMBL" id="CAK7221507.1"/>
    </source>
</evidence>
<evidence type="ECO:0000256" key="6">
    <source>
        <dbReference type="ARBA" id="ARBA00022741"/>
    </source>
</evidence>
<dbReference type="InterPro" id="IPR027417">
    <property type="entry name" value="P-loop_NTPase"/>
</dbReference>
<keyword evidence="5" id="KW-0808">Transferase</keyword>
<evidence type="ECO:0000256" key="2">
    <source>
        <dbReference type="ARBA" id="ARBA00011003"/>
    </source>
</evidence>
<evidence type="ECO:0000256" key="1">
    <source>
        <dbReference type="ARBA" id="ARBA00003798"/>
    </source>
</evidence>
<organism evidence="11 12">
    <name type="scientific">Sporothrix eucalyptigena</name>
    <dbReference type="NCBI Taxonomy" id="1812306"/>
    <lineage>
        <taxon>Eukaryota</taxon>
        <taxon>Fungi</taxon>
        <taxon>Dikarya</taxon>
        <taxon>Ascomycota</taxon>
        <taxon>Pezizomycotina</taxon>
        <taxon>Sordariomycetes</taxon>
        <taxon>Sordariomycetidae</taxon>
        <taxon>Ophiostomatales</taxon>
        <taxon>Ophiostomataceae</taxon>
        <taxon>Sporothrix</taxon>
    </lineage>
</organism>
<feature type="compositionally biased region" description="Low complexity" evidence="9">
    <location>
        <begin position="734"/>
        <end position="751"/>
    </location>
</feature>
<dbReference type="Pfam" id="PF16575">
    <property type="entry name" value="CLP1_P"/>
    <property type="match status" value="1"/>
</dbReference>
<dbReference type="InterPro" id="IPR045116">
    <property type="entry name" value="Clp1/Grc3"/>
</dbReference>
<evidence type="ECO:0000256" key="7">
    <source>
        <dbReference type="ARBA" id="ARBA00022777"/>
    </source>
</evidence>
<keyword evidence="6" id="KW-0547">Nucleotide-binding</keyword>
<evidence type="ECO:0000256" key="5">
    <source>
        <dbReference type="ARBA" id="ARBA00022679"/>
    </source>
</evidence>
<protein>
    <recommendedName>
        <fullName evidence="4">Polynucleotide 5'-hydroxyl-kinase GRC3</fullName>
    </recommendedName>
    <alternativeName>
        <fullName evidence="3">Polynucleotide 5'-hydroxyl-kinase grc3</fullName>
    </alternativeName>
</protein>
<keyword evidence="12" id="KW-1185">Reference proteome</keyword>
<proteinExistence type="inferred from homology"/>
<feature type="domain" description="Clp1 P-loop" evidence="10">
    <location>
        <begin position="295"/>
        <end position="494"/>
    </location>
</feature>
<dbReference type="InterPro" id="IPR032319">
    <property type="entry name" value="CLP1_P"/>
</dbReference>
<reference evidence="11 12" key="1">
    <citation type="submission" date="2024-01" db="EMBL/GenBank/DDBJ databases">
        <authorList>
            <person name="Allen C."/>
            <person name="Tagirdzhanova G."/>
        </authorList>
    </citation>
    <scope>NUCLEOTIDE SEQUENCE [LARGE SCALE GENOMIC DNA]</scope>
</reference>
<evidence type="ECO:0000256" key="4">
    <source>
        <dbReference type="ARBA" id="ARBA00019824"/>
    </source>
</evidence>
<comment type="function">
    <text evidence="1">Polynucleotide 5'-kinase involved in rRNA processing.</text>
</comment>